<name>A0A4V0YFH4_9BACL</name>
<dbReference type="AlphaFoldDB" id="A0A4V0YFH4"/>
<gene>
    <name evidence="2" type="ORF">ET464_16355</name>
</gene>
<dbReference type="InterPro" id="IPR009526">
    <property type="entry name" value="DUF1146"/>
</dbReference>
<dbReference type="NCBIfam" id="TIGR02327">
    <property type="entry name" value="int_mem_ywzB"/>
    <property type="match status" value="1"/>
</dbReference>
<accession>A0A4V0YFH4</accession>
<dbReference type="OrthoDB" id="1651016at2"/>
<dbReference type="RefSeq" id="WP_129442779.1">
    <property type="nucleotide sequence ID" value="NZ_CP035492.1"/>
</dbReference>
<dbReference type="Proteomes" id="UP000293568">
    <property type="component" value="Chromosome"/>
</dbReference>
<reference evidence="2 3" key="1">
    <citation type="submission" date="2019-01" db="EMBL/GenBank/DDBJ databases">
        <title>Genome sequencing of strain FW100M-2.</title>
        <authorList>
            <person name="Heo J."/>
            <person name="Kim S.-J."/>
            <person name="Kim J.-S."/>
            <person name="Hong S.-B."/>
            <person name="Kwon S.-W."/>
        </authorList>
    </citation>
    <scope>NUCLEOTIDE SEQUENCE [LARGE SCALE GENOMIC DNA]</scope>
    <source>
        <strain evidence="2 3">FW100M-2</strain>
    </source>
</reference>
<feature type="transmembrane region" description="Helical" evidence="1">
    <location>
        <begin position="56"/>
        <end position="78"/>
    </location>
</feature>
<sequence length="87" mass="10035">MNEDDLIDSMQTSAGMTGLFSIVVTLLAIIFSWMLIQEFKWESLFRNPRSPKARMLQVVLSVIIGYLLARFVLDYWGWSSLLKGFVE</sequence>
<proteinExistence type="predicted"/>
<organism evidence="2 3">
    <name type="scientific">Paenibacillus protaetiae</name>
    <dbReference type="NCBI Taxonomy" id="2509456"/>
    <lineage>
        <taxon>Bacteria</taxon>
        <taxon>Bacillati</taxon>
        <taxon>Bacillota</taxon>
        <taxon>Bacilli</taxon>
        <taxon>Bacillales</taxon>
        <taxon>Paenibacillaceae</taxon>
        <taxon>Paenibacillus</taxon>
    </lineage>
</organism>
<protein>
    <submittedName>
        <fullName evidence="2">DUF1146 domain-containing protein</fullName>
    </submittedName>
</protein>
<keyword evidence="1" id="KW-0812">Transmembrane</keyword>
<keyword evidence="3" id="KW-1185">Reference proteome</keyword>
<keyword evidence="1" id="KW-1133">Transmembrane helix</keyword>
<evidence type="ECO:0000256" key="1">
    <source>
        <dbReference type="SAM" id="Phobius"/>
    </source>
</evidence>
<dbReference type="Pfam" id="PF06612">
    <property type="entry name" value="DUF1146"/>
    <property type="match status" value="1"/>
</dbReference>
<keyword evidence="1" id="KW-0472">Membrane</keyword>
<evidence type="ECO:0000313" key="3">
    <source>
        <dbReference type="Proteomes" id="UP000293568"/>
    </source>
</evidence>
<dbReference type="KEGG" id="pprt:ET464_16355"/>
<dbReference type="EMBL" id="CP035492">
    <property type="protein sequence ID" value="QAY67721.1"/>
    <property type="molecule type" value="Genomic_DNA"/>
</dbReference>
<evidence type="ECO:0000313" key="2">
    <source>
        <dbReference type="EMBL" id="QAY67721.1"/>
    </source>
</evidence>
<feature type="transmembrane region" description="Helical" evidence="1">
    <location>
        <begin position="12"/>
        <end position="36"/>
    </location>
</feature>